<comment type="caution">
    <text evidence="4">The sequence shown here is derived from an EMBL/GenBank/DDBJ whole genome shotgun (WGS) entry which is preliminary data.</text>
</comment>
<comment type="pathway">
    <text evidence="1">Purine metabolism; ppGpp biosynthesis; ppGpp from GTP: step 1/2.</text>
</comment>
<dbReference type="GO" id="GO:0016301">
    <property type="term" value="F:kinase activity"/>
    <property type="evidence" value="ECO:0007669"/>
    <property type="project" value="UniProtKB-KW"/>
</dbReference>
<dbReference type="PANTHER" id="PTHR47837:SF2">
    <property type="entry name" value="GTP PYROPHOSPHOKINASE YWAC"/>
    <property type="match status" value="1"/>
</dbReference>
<name>A0A433RVM0_9BACL</name>
<feature type="domain" description="RelA/SpoT" evidence="3">
    <location>
        <begin position="58"/>
        <end position="181"/>
    </location>
</feature>
<dbReference type="InterPro" id="IPR007685">
    <property type="entry name" value="RelA_SpoT"/>
</dbReference>
<keyword evidence="4" id="KW-0418">Kinase</keyword>
<dbReference type="SMART" id="SM00954">
    <property type="entry name" value="RelA_SpoT"/>
    <property type="match status" value="1"/>
</dbReference>
<dbReference type="Pfam" id="PF04607">
    <property type="entry name" value="RelA_SpoT"/>
    <property type="match status" value="1"/>
</dbReference>
<keyword evidence="5" id="KW-1185">Reference proteome</keyword>
<organism evidence="4 5">
    <name type="scientific">Candidatus Kurthia intestinigallinarum</name>
    <dbReference type="NCBI Taxonomy" id="1562256"/>
    <lineage>
        <taxon>Bacteria</taxon>
        <taxon>Bacillati</taxon>
        <taxon>Bacillota</taxon>
        <taxon>Bacilli</taxon>
        <taxon>Bacillales</taxon>
        <taxon>Caryophanaceae</taxon>
        <taxon>Kurthia</taxon>
    </lineage>
</organism>
<reference evidence="4 5" key="1">
    <citation type="submission" date="2014-11" db="EMBL/GenBank/DDBJ databases">
        <title>Genome sequence and analysis of novel Kurthia sp.</title>
        <authorList>
            <person name="Lawson J.N."/>
            <person name="Gonzalez J.E."/>
            <person name="Rinauldi L."/>
            <person name="Xuan Z."/>
            <person name="Firman A."/>
            <person name="Shaddox L."/>
            <person name="Trudeau A."/>
            <person name="Shah S."/>
            <person name="Reiman D."/>
        </authorList>
    </citation>
    <scope>NUCLEOTIDE SEQUENCE [LARGE SCALE GENOMIC DNA]</scope>
    <source>
        <strain evidence="4 5">3B1D</strain>
    </source>
</reference>
<dbReference type="SUPFAM" id="SSF81301">
    <property type="entry name" value="Nucleotidyltransferase"/>
    <property type="match status" value="1"/>
</dbReference>
<dbReference type="RefSeq" id="WP_126990210.1">
    <property type="nucleotide sequence ID" value="NZ_JTFC01000026.1"/>
</dbReference>
<sequence>MVRIQTEQREQMRQFRVEMTRFMMAYKFALDEMDTKVRILKEEFQLMHEYNPIEHVNTRLKSPESILKKVAKRNLPYTLDAIKESLTDIAGIRIICSFVSDIYRLKEMFERQSDLEIVEVKDYIAHPKENGYQSLHMILKVPVFLSDREEHVCVELQIRTIAMDFWASLEHKIYYKYNKQIPKRLTDELKEAAIAAAQLDYKMESLNQEINILKQQDHANEEPISSNGEALKILSALKQIGLYEQA</sequence>
<dbReference type="Gene3D" id="1.10.287.860">
    <property type="entry name" value="Nucleotidyltransferase"/>
    <property type="match status" value="1"/>
</dbReference>
<dbReference type="UniPathway" id="UPA00908">
    <property type="reaction ID" value="UER00884"/>
</dbReference>
<dbReference type="Gene3D" id="3.30.460.10">
    <property type="entry name" value="Beta Polymerase, domain 2"/>
    <property type="match status" value="1"/>
</dbReference>
<evidence type="ECO:0000259" key="3">
    <source>
        <dbReference type="SMART" id="SM00954"/>
    </source>
</evidence>
<keyword evidence="2" id="KW-0175">Coiled coil</keyword>
<dbReference type="EMBL" id="JTFC01000026">
    <property type="protein sequence ID" value="RUS57309.1"/>
    <property type="molecule type" value="Genomic_DNA"/>
</dbReference>
<dbReference type="InterPro" id="IPR052366">
    <property type="entry name" value="GTP_Pyrophosphokinase"/>
</dbReference>
<evidence type="ECO:0000256" key="1">
    <source>
        <dbReference type="ARBA" id="ARBA00004976"/>
    </source>
</evidence>
<accession>A0A433RVM0</accession>
<evidence type="ECO:0000256" key="2">
    <source>
        <dbReference type="SAM" id="Coils"/>
    </source>
</evidence>
<evidence type="ECO:0000313" key="5">
    <source>
        <dbReference type="Proteomes" id="UP000288623"/>
    </source>
</evidence>
<dbReference type="OrthoDB" id="9789634at2"/>
<feature type="coiled-coil region" evidence="2">
    <location>
        <begin position="189"/>
        <end position="216"/>
    </location>
</feature>
<gene>
    <name evidence="4" type="ORF">QI30_06945</name>
</gene>
<dbReference type="CDD" id="cd05399">
    <property type="entry name" value="NT_Rel-Spo_like"/>
    <property type="match status" value="1"/>
</dbReference>
<dbReference type="AlphaFoldDB" id="A0A433RVM0"/>
<dbReference type="GO" id="GO:0015970">
    <property type="term" value="P:guanosine tetraphosphate biosynthetic process"/>
    <property type="evidence" value="ECO:0007669"/>
    <property type="project" value="UniProtKB-UniPathway"/>
</dbReference>
<dbReference type="Proteomes" id="UP000288623">
    <property type="component" value="Unassembled WGS sequence"/>
</dbReference>
<protein>
    <submittedName>
        <fullName evidence="4">GTP pyrophosphokinase</fullName>
    </submittedName>
</protein>
<keyword evidence="4" id="KW-0808">Transferase</keyword>
<dbReference type="InterPro" id="IPR043519">
    <property type="entry name" value="NT_sf"/>
</dbReference>
<evidence type="ECO:0000313" key="4">
    <source>
        <dbReference type="EMBL" id="RUS57309.1"/>
    </source>
</evidence>
<dbReference type="PANTHER" id="PTHR47837">
    <property type="entry name" value="GTP PYROPHOSPHOKINASE YJBM"/>
    <property type="match status" value="1"/>
</dbReference>
<proteinExistence type="predicted"/>